<evidence type="ECO:0008006" key="6">
    <source>
        <dbReference type="Google" id="ProtNLM"/>
    </source>
</evidence>
<dbReference type="PROSITE" id="PS50005">
    <property type="entry name" value="TPR"/>
    <property type="match status" value="4"/>
</dbReference>
<protein>
    <recommendedName>
        <fullName evidence="6">Kinesin light chain</fullName>
    </recommendedName>
</protein>
<evidence type="ECO:0000256" key="1">
    <source>
        <dbReference type="ARBA" id="ARBA00022737"/>
    </source>
</evidence>
<accession>A0AAD2G3Z6</accession>
<proteinExistence type="predicted"/>
<feature type="repeat" description="TPR" evidence="3">
    <location>
        <begin position="379"/>
        <end position="412"/>
    </location>
</feature>
<dbReference type="PANTHER" id="PTHR45641:SF19">
    <property type="entry name" value="NEPHROCYSTIN-3"/>
    <property type="match status" value="1"/>
</dbReference>
<comment type="caution">
    <text evidence="4">The sequence shown here is derived from an EMBL/GenBank/DDBJ whole genome shotgun (WGS) entry which is preliminary data.</text>
</comment>
<dbReference type="Pfam" id="PF13424">
    <property type="entry name" value="TPR_12"/>
    <property type="match status" value="3"/>
</dbReference>
<dbReference type="PANTHER" id="PTHR45641">
    <property type="entry name" value="TETRATRICOPEPTIDE REPEAT PROTEIN (AFU_ORTHOLOGUE AFUA_6G03870)"/>
    <property type="match status" value="1"/>
</dbReference>
<evidence type="ECO:0000256" key="3">
    <source>
        <dbReference type="PROSITE-ProRule" id="PRU00339"/>
    </source>
</evidence>
<dbReference type="Proteomes" id="UP001295423">
    <property type="component" value="Unassembled WGS sequence"/>
</dbReference>
<dbReference type="Pfam" id="PF13181">
    <property type="entry name" value="TPR_8"/>
    <property type="match status" value="3"/>
</dbReference>
<dbReference type="EMBL" id="CAKOGP040002091">
    <property type="protein sequence ID" value="CAJ1961415.1"/>
    <property type="molecule type" value="Genomic_DNA"/>
</dbReference>
<organism evidence="4 5">
    <name type="scientific">Cylindrotheca closterium</name>
    <dbReference type="NCBI Taxonomy" id="2856"/>
    <lineage>
        <taxon>Eukaryota</taxon>
        <taxon>Sar</taxon>
        <taxon>Stramenopiles</taxon>
        <taxon>Ochrophyta</taxon>
        <taxon>Bacillariophyta</taxon>
        <taxon>Bacillariophyceae</taxon>
        <taxon>Bacillariophycidae</taxon>
        <taxon>Bacillariales</taxon>
        <taxon>Bacillariaceae</taxon>
        <taxon>Cylindrotheca</taxon>
    </lineage>
</organism>
<name>A0AAD2G3Z6_9STRA</name>
<keyword evidence="2 3" id="KW-0802">TPR repeat</keyword>
<dbReference type="AlphaFoldDB" id="A0AAD2G3Z6"/>
<dbReference type="SUPFAM" id="SSF48452">
    <property type="entry name" value="TPR-like"/>
    <property type="match status" value="3"/>
</dbReference>
<feature type="repeat" description="TPR" evidence="3">
    <location>
        <begin position="632"/>
        <end position="665"/>
    </location>
</feature>
<dbReference type="Gene3D" id="1.25.40.10">
    <property type="entry name" value="Tetratricopeptide repeat domain"/>
    <property type="match status" value="4"/>
</dbReference>
<dbReference type="InterPro" id="IPR011990">
    <property type="entry name" value="TPR-like_helical_dom_sf"/>
</dbReference>
<keyword evidence="1" id="KW-0677">Repeat</keyword>
<feature type="repeat" description="TPR" evidence="3">
    <location>
        <begin position="590"/>
        <end position="623"/>
    </location>
</feature>
<evidence type="ECO:0000256" key="2">
    <source>
        <dbReference type="ARBA" id="ARBA00022803"/>
    </source>
</evidence>
<evidence type="ECO:0000313" key="4">
    <source>
        <dbReference type="EMBL" id="CAJ1961415.1"/>
    </source>
</evidence>
<keyword evidence="5" id="KW-1185">Reference proteome</keyword>
<gene>
    <name evidence="4" type="ORF">CYCCA115_LOCUS19185</name>
</gene>
<dbReference type="SMART" id="SM00028">
    <property type="entry name" value="TPR"/>
    <property type="match status" value="12"/>
</dbReference>
<evidence type="ECO:0000313" key="5">
    <source>
        <dbReference type="Proteomes" id="UP001295423"/>
    </source>
</evidence>
<feature type="repeat" description="TPR" evidence="3">
    <location>
        <begin position="253"/>
        <end position="286"/>
    </location>
</feature>
<reference evidence="4" key="1">
    <citation type="submission" date="2023-08" db="EMBL/GenBank/DDBJ databases">
        <authorList>
            <person name="Audoor S."/>
            <person name="Bilcke G."/>
        </authorList>
    </citation>
    <scope>NUCLEOTIDE SEQUENCE</scope>
</reference>
<dbReference type="InterPro" id="IPR019734">
    <property type="entry name" value="TPR_rpt"/>
</dbReference>
<sequence>MMEMNTHVRLDQAREMRSAPAAAIDAILALNNRGIGSFEQGDFDNSKCCFLEALRGVGMGQVVGIIDSALFDEISRECKSIAIYPEKAHGNDVNSRAKPLEYDEGMHKYNKPIRIDERYHQHTLLPTLAYNMAQAVISRGGYNAAKCWLRLAARYHEATASSDSMLEVRILQTLGYCFYKTASSDMSLACYQQALDVIRKYKLGDEYLAVAFNCIGVIHFDMEIGDTDKAKQSLEQSLQIHRSTSSTNQLDMATVLNNLGRVYYLRSEFEDARKAYAECLRIRKRFLSNDSLDLGAIYYNLAQVLFQLRNMDDAMVNFQDFVSIASIHFGENSKDVGQGFKGIAEVYQEQENLEASLCFFTKALTAHTTSCGIYSQEVATLLNKLGNLNYKMQDFDTAMRNYRDGLEIERRVLSPNHLHLIITQTNIAHIHRQLGQHQDARNEYKRVLMMQIEAFGEDGIQLAETHACIGLMCSRMEDNENTVKSYQAALRVYRHHYGTNEHPNIASTLNSIGLALFKQGVFELAKACFSEGLRIRSKLLGSNHPDVAILWYNGATVCAELGDEDEAIAMYKEALRVEKCSLGNDHPDVVLTLQHLGQLFQQLGRIEQSIGYYEEAISITRDPLVQKSGELGKLLNLLGNAYLQLGQVKQMMECYTEASRISQDSEQLNAEENLVIAGFGLYSFSKVFIPSAPVA</sequence>